<comment type="similarity">
    <text evidence="2 12">Belongs to the DNA polymerase type-B family.</text>
</comment>
<dbReference type="InterPro" id="IPR006134">
    <property type="entry name" value="DNA-dir_DNA_pol_B_multi_dom"/>
</dbReference>
<dbReference type="InterPro" id="IPR042087">
    <property type="entry name" value="DNA_pol_B_thumb"/>
</dbReference>
<dbReference type="Gene3D" id="1.10.3200.20">
    <property type="entry name" value="DNA Polymerase alpha, zinc finger"/>
    <property type="match status" value="1"/>
</dbReference>
<keyword evidence="3 12" id="KW-0808">Transferase</keyword>
<dbReference type="Pfam" id="PF00136">
    <property type="entry name" value="DNA_pol_B"/>
    <property type="match status" value="1"/>
</dbReference>
<dbReference type="FunFam" id="3.30.70.2820:FF:000001">
    <property type="entry name" value="DNA polymerase"/>
    <property type="match status" value="1"/>
</dbReference>
<evidence type="ECO:0000256" key="12">
    <source>
        <dbReference type="RuleBase" id="RU000442"/>
    </source>
</evidence>
<dbReference type="SUPFAM" id="SSF56672">
    <property type="entry name" value="DNA/RNA polymerases"/>
    <property type="match status" value="1"/>
</dbReference>
<feature type="region of interest" description="Disordered" evidence="13">
    <location>
        <begin position="190"/>
        <end position="243"/>
    </location>
</feature>
<evidence type="ECO:0000259" key="15">
    <source>
        <dbReference type="Pfam" id="PF03104"/>
    </source>
</evidence>
<feature type="domain" description="Zinc finger DNA-directed DNA polymerase family B alpha" evidence="16">
    <location>
        <begin position="1257"/>
        <end position="1413"/>
    </location>
</feature>
<comment type="catalytic activity">
    <reaction evidence="12">
        <text>DNA(n) + a 2'-deoxyribonucleoside 5'-triphosphate = DNA(n+1) + diphosphate</text>
        <dbReference type="Rhea" id="RHEA:22508"/>
        <dbReference type="Rhea" id="RHEA-COMP:17339"/>
        <dbReference type="Rhea" id="RHEA-COMP:17340"/>
        <dbReference type="ChEBI" id="CHEBI:33019"/>
        <dbReference type="ChEBI" id="CHEBI:61560"/>
        <dbReference type="ChEBI" id="CHEBI:173112"/>
        <dbReference type="EC" id="2.7.7.7"/>
    </reaction>
</comment>
<evidence type="ECO:0000256" key="10">
    <source>
        <dbReference type="ARBA" id="ARBA00023125"/>
    </source>
</evidence>
<dbReference type="SMART" id="SM00486">
    <property type="entry name" value="POLBc"/>
    <property type="match status" value="1"/>
</dbReference>
<proteinExistence type="inferred from homology"/>
<dbReference type="Gene3D" id="3.90.1600.10">
    <property type="entry name" value="Palm domain of DNA polymerase"/>
    <property type="match status" value="1"/>
</dbReference>
<dbReference type="Pfam" id="PF03104">
    <property type="entry name" value="DNA_pol_B_exo1"/>
    <property type="match status" value="2"/>
</dbReference>
<dbReference type="InterPro" id="IPR038256">
    <property type="entry name" value="Pol_alpha_znc_sf"/>
</dbReference>
<dbReference type="NCBIfam" id="TIGR00592">
    <property type="entry name" value="pol2"/>
    <property type="match status" value="1"/>
</dbReference>
<dbReference type="EC" id="2.7.7.7" evidence="12"/>
<dbReference type="InterPro" id="IPR006133">
    <property type="entry name" value="DNA-dir_DNA_pol_B_exonuc"/>
</dbReference>
<feature type="domain" description="DNA-directed DNA polymerase family B exonuclease" evidence="15">
    <location>
        <begin position="421"/>
        <end position="576"/>
    </location>
</feature>
<evidence type="ECO:0000256" key="11">
    <source>
        <dbReference type="ARBA" id="ARBA00023242"/>
    </source>
</evidence>
<feature type="compositionally biased region" description="Low complexity" evidence="13">
    <location>
        <begin position="1234"/>
        <end position="1243"/>
    </location>
</feature>
<dbReference type="InParanoid" id="A0A168RJH3"/>
<gene>
    <name evidence="17" type="primary">ABSGL_12657.1 scaffold 13111</name>
</gene>
<dbReference type="Gene3D" id="1.10.287.690">
    <property type="entry name" value="Helix hairpin bin"/>
    <property type="match status" value="1"/>
</dbReference>
<evidence type="ECO:0000256" key="2">
    <source>
        <dbReference type="ARBA" id="ARBA00005755"/>
    </source>
</evidence>
<dbReference type="InterPro" id="IPR023211">
    <property type="entry name" value="DNA_pol_palm_dom_sf"/>
</dbReference>
<evidence type="ECO:0000256" key="7">
    <source>
        <dbReference type="ARBA" id="ARBA00022771"/>
    </source>
</evidence>
<feature type="region of interest" description="Disordered" evidence="13">
    <location>
        <begin position="1"/>
        <end position="66"/>
    </location>
</feature>
<dbReference type="InterPro" id="IPR006172">
    <property type="entry name" value="DNA-dir_DNA_pol_B"/>
</dbReference>
<dbReference type="PANTHER" id="PTHR45861">
    <property type="entry name" value="DNA POLYMERASE ALPHA CATALYTIC SUBUNIT"/>
    <property type="match status" value="1"/>
</dbReference>
<dbReference type="Gene3D" id="3.30.70.2820">
    <property type="match status" value="1"/>
</dbReference>
<keyword evidence="11" id="KW-0539">Nucleus</keyword>
<dbReference type="PROSITE" id="PS00116">
    <property type="entry name" value="DNA_POLYMERASE_B"/>
    <property type="match status" value="1"/>
</dbReference>
<dbReference type="GO" id="GO:1902975">
    <property type="term" value="P:mitotic DNA replication initiation"/>
    <property type="evidence" value="ECO:0007669"/>
    <property type="project" value="InterPro"/>
</dbReference>
<evidence type="ECO:0000256" key="9">
    <source>
        <dbReference type="ARBA" id="ARBA00022932"/>
    </source>
</evidence>
<dbReference type="EMBL" id="LT554667">
    <property type="protein sequence ID" value="SAM07029.1"/>
    <property type="molecule type" value="Genomic_DNA"/>
</dbReference>
<name>A0A168RJH3_ABSGL</name>
<keyword evidence="6" id="KW-0479">Metal-binding</keyword>
<feature type="domain" description="DNA-directed DNA polymerase family B exonuclease" evidence="15">
    <location>
        <begin position="600"/>
        <end position="691"/>
    </location>
</feature>
<evidence type="ECO:0000256" key="5">
    <source>
        <dbReference type="ARBA" id="ARBA00022705"/>
    </source>
</evidence>
<organism evidence="17">
    <name type="scientific">Absidia glauca</name>
    <name type="common">Pin mould</name>
    <dbReference type="NCBI Taxonomy" id="4829"/>
    <lineage>
        <taxon>Eukaryota</taxon>
        <taxon>Fungi</taxon>
        <taxon>Fungi incertae sedis</taxon>
        <taxon>Mucoromycota</taxon>
        <taxon>Mucoromycotina</taxon>
        <taxon>Mucoromycetes</taxon>
        <taxon>Mucorales</taxon>
        <taxon>Cunninghamellaceae</taxon>
        <taxon>Absidia</taxon>
    </lineage>
</organism>
<evidence type="ECO:0000256" key="6">
    <source>
        <dbReference type="ARBA" id="ARBA00022723"/>
    </source>
</evidence>
<dbReference type="Gene3D" id="3.30.420.10">
    <property type="entry name" value="Ribonuclease H-like superfamily/Ribonuclease H"/>
    <property type="match status" value="1"/>
</dbReference>
<dbReference type="Gene3D" id="6.10.10.100">
    <property type="match status" value="1"/>
</dbReference>
<dbReference type="GO" id="GO:0003682">
    <property type="term" value="F:chromatin binding"/>
    <property type="evidence" value="ECO:0007669"/>
    <property type="project" value="TreeGrafter"/>
</dbReference>
<dbReference type="InterPro" id="IPR036397">
    <property type="entry name" value="RNaseH_sf"/>
</dbReference>
<evidence type="ECO:0000256" key="8">
    <source>
        <dbReference type="ARBA" id="ARBA00022833"/>
    </source>
</evidence>
<dbReference type="Proteomes" id="UP000078561">
    <property type="component" value="Unassembled WGS sequence"/>
</dbReference>
<dbReference type="InterPro" id="IPR012337">
    <property type="entry name" value="RNaseH-like_sf"/>
</dbReference>
<dbReference type="GO" id="GO:0006273">
    <property type="term" value="P:lagging strand elongation"/>
    <property type="evidence" value="ECO:0007669"/>
    <property type="project" value="TreeGrafter"/>
</dbReference>
<dbReference type="GO" id="GO:0006272">
    <property type="term" value="P:leading strand elongation"/>
    <property type="evidence" value="ECO:0007669"/>
    <property type="project" value="TreeGrafter"/>
</dbReference>
<dbReference type="GO" id="GO:0005658">
    <property type="term" value="C:alpha DNA polymerase:primase complex"/>
    <property type="evidence" value="ECO:0007669"/>
    <property type="project" value="TreeGrafter"/>
</dbReference>
<evidence type="ECO:0000256" key="4">
    <source>
        <dbReference type="ARBA" id="ARBA00022695"/>
    </source>
</evidence>
<reference evidence="17" key="1">
    <citation type="submission" date="2016-04" db="EMBL/GenBank/DDBJ databases">
        <authorList>
            <person name="Evans L.H."/>
            <person name="Alamgir A."/>
            <person name="Owens N."/>
            <person name="Weber N.D."/>
            <person name="Virtaneva K."/>
            <person name="Barbian K."/>
            <person name="Babar A."/>
            <person name="Rosenke K."/>
        </authorList>
    </citation>
    <scope>NUCLEOTIDE SEQUENCE [LARGE SCALE GENOMIC DNA]</scope>
    <source>
        <strain evidence="17">CBS 101.48</strain>
    </source>
</reference>
<evidence type="ECO:0000256" key="3">
    <source>
        <dbReference type="ARBA" id="ARBA00022679"/>
    </source>
</evidence>
<dbReference type="OrthoDB" id="6755010at2759"/>
<dbReference type="GO" id="GO:0003887">
    <property type="term" value="F:DNA-directed DNA polymerase activity"/>
    <property type="evidence" value="ECO:0007669"/>
    <property type="project" value="UniProtKB-KW"/>
</dbReference>
<feature type="compositionally biased region" description="Acidic residues" evidence="13">
    <location>
        <begin position="190"/>
        <end position="201"/>
    </location>
</feature>
<dbReference type="GO" id="GO:0003688">
    <property type="term" value="F:DNA replication origin binding"/>
    <property type="evidence" value="ECO:0007669"/>
    <property type="project" value="TreeGrafter"/>
</dbReference>
<keyword evidence="10 12" id="KW-0238">DNA-binding</keyword>
<keyword evidence="9 12" id="KW-0239">DNA-directed DNA polymerase</keyword>
<dbReference type="InterPro" id="IPR045846">
    <property type="entry name" value="POLBc_alpha"/>
</dbReference>
<evidence type="ECO:0000313" key="17">
    <source>
        <dbReference type="EMBL" id="SAM07029.1"/>
    </source>
</evidence>
<keyword evidence="7" id="KW-0863">Zinc-finger</keyword>
<dbReference type="InterPro" id="IPR015088">
    <property type="entry name" value="Znf_DNA-dir_DNA_pol_B_alpha"/>
</dbReference>
<dbReference type="PRINTS" id="PR00106">
    <property type="entry name" value="DNAPOLB"/>
</dbReference>
<protein>
    <recommendedName>
        <fullName evidence="12">DNA polymerase</fullName>
        <ecNumber evidence="12">2.7.7.7</ecNumber>
    </recommendedName>
</protein>
<evidence type="ECO:0000259" key="16">
    <source>
        <dbReference type="Pfam" id="PF08996"/>
    </source>
</evidence>
<dbReference type="PANTHER" id="PTHR45861:SF1">
    <property type="entry name" value="DNA POLYMERASE ALPHA CATALYTIC SUBUNIT"/>
    <property type="match status" value="1"/>
</dbReference>
<dbReference type="InterPro" id="IPR043502">
    <property type="entry name" value="DNA/RNA_pol_sf"/>
</dbReference>
<dbReference type="STRING" id="4829.A0A168RJH3"/>
<feature type="domain" description="DNA-directed DNA polymerase family B multifunctional" evidence="14">
    <location>
        <begin position="754"/>
        <end position="1204"/>
    </location>
</feature>
<dbReference type="Gene3D" id="1.10.132.60">
    <property type="entry name" value="DNA polymerase family B, C-terminal domain"/>
    <property type="match status" value="1"/>
</dbReference>
<dbReference type="CDD" id="cd05532">
    <property type="entry name" value="POLBc_alpha"/>
    <property type="match status" value="1"/>
</dbReference>
<sequence length="1429" mass="161802">MDDSTKKRKQEVDTIDSSDDLENSQERKKKRESHLPPVALDSNQDTKHDTNLLSLDSAIEESQGSFDDGWNTSDLLDDMLNEPCFSLIPPRLPQAVTDDKNSTALETDVPSDQVDVFGTPEWSPMHPSAAPPSPLMLSTIALSPQEQAASPHQTTTVPVNDTILHRHISAPRNLTEGSPELPIILDIDSPEEEEEEEEEEQAIPGCHDEDDLQPAMVSQPLPSLDPAPPMGSQTQSLQQSNPLKPWTRAVEEGLCRLKSSPIDKQHHGTTRRRLPLDTDVLDPESCYEQKLKLWWFDAHPHHRKGIVYLFGKVLDRPTNQYASCCVLVKNIQRTIYVLPRQYRLKDDGDVDTTQVTMDDVKDEISQVLNRNTIYSWNCTVRSRKYAFGLDGVPAETDYLKIQYSFEDPELPGHINGYTFSHVFGTTNSPMEQFLIKRGIKGPQWLELTGVQLTKAPMQETWCQYEGTVTSPKHVNLLEASNQPPAPPLSVMSLHLTTITNPKSFSNEIVAAGALYCPKVMLEKVEDLDSLENARFAVIRPWGTTTERPSGLDEAVQRGKQDGLTIRVEDSEYGLLNYLCGKSTLLNHQIFSNHASFAKAKIHLYDPDVIVGHGFSRFTLDVLLRRMKVCKTSFWHKIGRLRWKDMPKLQFGPNGTSITSSREKALLVGRIVCDTMTACRTLIVTKSYNLSSLAETQLGIQRKDDLLTSRPFDGPEAMIQLAKHCWMDAYLAMMLLFKFQVLPLSKKLTNIAGNLWSRSMDGSRMNRNEYLLLHEFHRLKYICPDKILSDFEGVELVGLEDETDPTSFVAPVYNKQAKNKKKGPSYGGGLLLDPKTGLYERFVVLLDFNSLYPSIIQEFNICFTTVDAKKIGDDTLLPDVPDPTVPLGVLPRLMKRFVDERKQVKQQMKTPGLDENKRMQYDIEQNALKLTANSLYGSLGSGFSRFSAKHLAAMITSQGRSILRDTVDSVEQQLNMDVVYGDTDSIMVATSESTLDAAQQIARQVQQVINGRYRLLELGIDGYFRRLLILGKKNYASLTMVKMDNGVWDQVIKPKGSSVIRKDVSELSLFTTMRVLKVILADEPHKQEAIHDVLKRIDRQVRAGDVPLTKFLIHKQLTKDLDDYTSAKGQTHIQVAMKMQKEGHIIKGGDTVAYVVCKTDDETLATMADKALALSEVEIGKRTLDYNWYFQHELLPSVTRLCEPIMDTSDLPMCFGLNPESHGTSSKPRRRQQRPSKSSSSKSSIESFKTLDRTPLISHFQARCPHCTNLMEIKGYARHNDKEGWVCGMQCHTCRQMIPVASLSSQWTRAIRYYIHLYYQGWLICQEPDCDYRTRDCLLQCQSSAKCHGLLAREYTDGMLYAQLCYFDGMFDTKKDTNDPDLDPGKQILLKQYGQAFEQLHRTSKKYLDQCSYRFNIDVREYSGAYDVCE</sequence>
<keyword evidence="5 12" id="KW-0235">DNA replication</keyword>
<feature type="region of interest" description="Disordered" evidence="13">
    <location>
        <begin position="1216"/>
        <end position="1246"/>
    </location>
</feature>
<dbReference type="GO" id="GO:0008270">
    <property type="term" value="F:zinc ion binding"/>
    <property type="evidence" value="ECO:0007669"/>
    <property type="project" value="UniProtKB-KW"/>
</dbReference>
<keyword evidence="18" id="KW-1185">Reference proteome</keyword>
<dbReference type="GO" id="GO:0003697">
    <property type="term" value="F:single-stranded DNA binding"/>
    <property type="evidence" value="ECO:0007669"/>
    <property type="project" value="TreeGrafter"/>
</dbReference>
<keyword evidence="4 12" id="KW-0548">Nucleotidyltransferase</keyword>
<dbReference type="Gene3D" id="2.40.50.730">
    <property type="match status" value="1"/>
</dbReference>
<dbReference type="CDD" id="cd05776">
    <property type="entry name" value="DNA_polB_alpha_exo"/>
    <property type="match status" value="1"/>
</dbReference>
<evidence type="ECO:0000256" key="13">
    <source>
        <dbReference type="SAM" id="MobiDB-lite"/>
    </source>
</evidence>
<feature type="compositionally biased region" description="Acidic residues" evidence="13">
    <location>
        <begin position="13"/>
        <end position="23"/>
    </location>
</feature>
<feature type="compositionally biased region" description="Polar residues" evidence="13">
    <location>
        <begin position="231"/>
        <end position="242"/>
    </location>
</feature>
<keyword evidence="8" id="KW-0862">Zinc</keyword>
<evidence type="ECO:0000259" key="14">
    <source>
        <dbReference type="Pfam" id="PF00136"/>
    </source>
</evidence>
<accession>A0A168RJH3</accession>
<evidence type="ECO:0000313" key="18">
    <source>
        <dbReference type="Proteomes" id="UP000078561"/>
    </source>
</evidence>
<comment type="subcellular location">
    <subcellularLocation>
        <location evidence="1">Nucleus</location>
    </subcellularLocation>
</comment>
<dbReference type="InterPro" id="IPR017964">
    <property type="entry name" value="DNA-dir_DNA_pol_B_CS"/>
</dbReference>
<evidence type="ECO:0000256" key="1">
    <source>
        <dbReference type="ARBA" id="ARBA00004123"/>
    </source>
</evidence>
<dbReference type="GO" id="GO:0000166">
    <property type="term" value="F:nucleotide binding"/>
    <property type="evidence" value="ECO:0007669"/>
    <property type="project" value="InterPro"/>
</dbReference>
<dbReference type="SUPFAM" id="SSF53098">
    <property type="entry name" value="Ribonuclease H-like"/>
    <property type="match status" value="1"/>
</dbReference>
<dbReference type="Pfam" id="PF08996">
    <property type="entry name" value="zf-DNA_Pol"/>
    <property type="match status" value="1"/>
</dbReference>